<evidence type="ECO:0000313" key="2">
    <source>
        <dbReference type="EMBL" id="EDO33871.1"/>
    </source>
</evidence>
<dbReference type="InterPro" id="IPR052229">
    <property type="entry name" value="Collagen-VI/PIF"/>
</dbReference>
<dbReference type="Gene3D" id="3.40.50.410">
    <property type="entry name" value="von Willebrand factor, type A domain"/>
    <property type="match status" value="1"/>
</dbReference>
<accession>A7SQZ2</accession>
<dbReference type="CDD" id="cd01450">
    <property type="entry name" value="vWFA_subfamily_ECM"/>
    <property type="match status" value="1"/>
</dbReference>
<dbReference type="eggNOG" id="ENOG502QQGX">
    <property type="taxonomic scope" value="Eukaryota"/>
</dbReference>
<keyword evidence="3" id="KW-1185">Reference proteome</keyword>
<dbReference type="PANTHER" id="PTHR22588:SF3">
    <property type="entry name" value="VWFA DOMAIN-CONTAINING PROTEIN"/>
    <property type="match status" value="1"/>
</dbReference>
<dbReference type="Proteomes" id="UP000001593">
    <property type="component" value="Unassembled WGS sequence"/>
</dbReference>
<evidence type="ECO:0000259" key="1">
    <source>
        <dbReference type="PROSITE" id="PS50234"/>
    </source>
</evidence>
<dbReference type="PROSITE" id="PS50234">
    <property type="entry name" value="VWFA"/>
    <property type="match status" value="1"/>
</dbReference>
<proteinExistence type="predicted"/>
<reference evidence="2 3" key="1">
    <citation type="journal article" date="2007" name="Science">
        <title>Sea anemone genome reveals ancestral eumetazoan gene repertoire and genomic organization.</title>
        <authorList>
            <person name="Putnam N.H."/>
            <person name="Srivastava M."/>
            <person name="Hellsten U."/>
            <person name="Dirks B."/>
            <person name="Chapman J."/>
            <person name="Salamov A."/>
            <person name="Terry A."/>
            <person name="Shapiro H."/>
            <person name="Lindquist E."/>
            <person name="Kapitonov V.V."/>
            <person name="Jurka J."/>
            <person name="Genikhovich G."/>
            <person name="Grigoriev I.V."/>
            <person name="Lucas S.M."/>
            <person name="Steele R.E."/>
            <person name="Finnerty J.R."/>
            <person name="Technau U."/>
            <person name="Martindale M.Q."/>
            <person name="Rokhsar D.S."/>
        </authorList>
    </citation>
    <scope>NUCLEOTIDE SEQUENCE [LARGE SCALE GENOMIC DNA]</scope>
    <source>
        <strain evidence="3">CH2 X CH6</strain>
    </source>
</reference>
<dbReference type="AlphaFoldDB" id="A7SQZ2"/>
<dbReference type="HOGENOM" id="CLU_840208_0_0_1"/>
<dbReference type="InterPro" id="IPR002035">
    <property type="entry name" value="VWF_A"/>
</dbReference>
<dbReference type="InterPro" id="IPR036465">
    <property type="entry name" value="vWFA_dom_sf"/>
</dbReference>
<dbReference type="PhylomeDB" id="A7SQZ2"/>
<organism evidence="2 3">
    <name type="scientific">Nematostella vectensis</name>
    <name type="common">Starlet sea anemone</name>
    <dbReference type="NCBI Taxonomy" id="45351"/>
    <lineage>
        <taxon>Eukaryota</taxon>
        <taxon>Metazoa</taxon>
        <taxon>Cnidaria</taxon>
        <taxon>Anthozoa</taxon>
        <taxon>Hexacorallia</taxon>
        <taxon>Actiniaria</taxon>
        <taxon>Edwardsiidae</taxon>
        <taxon>Nematostella</taxon>
    </lineage>
</organism>
<dbReference type="Pfam" id="PF00092">
    <property type="entry name" value="VWA"/>
    <property type="match status" value="1"/>
</dbReference>
<name>A7SQZ2_NEMVE</name>
<dbReference type="PANTHER" id="PTHR22588">
    <property type="entry name" value="VWFA DOMAIN-CONTAINING PROTEIN"/>
    <property type="match status" value="1"/>
</dbReference>
<dbReference type="SUPFAM" id="SSF53300">
    <property type="entry name" value="vWA-like"/>
    <property type="match status" value="1"/>
</dbReference>
<evidence type="ECO:0000313" key="3">
    <source>
        <dbReference type="Proteomes" id="UP000001593"/>
    </source>
</evidence>
<dbReference type="SMART" id="SM00327">
    <property type="entry name" value="VWA"/>
    <property type="match status" value="1"/>
</dbReference>
<feature type="domain" description="VWFA" evidence="1">
    <location>
        <begin position="149"/>
        <end position="290"/>
    </location>
</feature>
<gene>
    <name evidence="2" type="ORF">NEMVEDRAFT_v1g216042</name>
</gene>
<dbReference type="InParanoid" id="A7SQZ2"/>
<protein>
    <recommendedName>
        <fullName evidence="1">VWFA domain-containing protein</fullName>
    </recommendedName>
</protein>
<sequence>MDRVCNTNPCPAEYNKMERVCNTNPCPDEYNNMDRMCNTNPFPVALASSLANCHSHNGRVEFDKEEQSLRDKARQGGHKYVGIQFFAECWSGANKDASLLGAPSHQCSQGNSDNSEIGVPCQDSSNLLCAGAADTNYVYRVRYCQEQLDIAILLDVSMSMEWGLSQAQNFTSLVIGSLKDIISEGGTHVGLITFANEAEIVIGLDDIRSRDWTAVIHKVMLSGNTYANKALKLAETTFFTEAKGMRPGSAKVVITLSDGRVRQDAEPYYLFMDPLQNEHGVAFMGVAVGDFVSKEVDAFSRYVPRFDAKVPNMDKYLVMALEKFANEHCTK</sequence>
<dbReference type="EMBL" id="DS469753">
    <property type="protein sequence ID" value="EDO33871.1"/>
    <property type="molecule type" value="Genomic_DNA"/>
</dbReference>